<gene>
    <name evidence="1" type="primary">nmsB</name>
</gene>
<name>D2XBH7_9BACT</name>
<dbReference type="Gene3D" id="4.10.490.20">
    <property type="match status" value="1"/>
</dbReference>
<dbReference type="AlphaFoldDB" id="D2XBH7"/>
<feature type="non-terminal residue" evidence="1">
    <location>
        <position position="73"/>
    </location>
</feature>
<proteinExistence type="predicted"/>
<evidence type="ECO:0000313" key="1">
    <source>
        <dbReference type="EMBL" id="ADB04296.1"/>
    </source>
</evidence>
<dbReference type="KEGG" id="ag:ADB04296"/>
<protein>
    <submittedName>
        <fullName evidence="1">Putative naphthyl-2-methyl-succinate synthase beta subunit</fullName>
    </submittedName>
</protein>
<sequence>MADTCRKCRWSRVDTGNPMKGVCFFGRRDGSAGESASGVSSTIIKGKLVNLSDKACENFEPKPSHAQQIREGI</sequence>
<accession>D2XBH7</accession>
<reference evidence="1" key="1">
    <citation type="journal article" date="2010" name="J. Bacteriol.">
        <title>Combined genomic and proteomic approaches identify gene clusters involved in anaerobic 2-methylnaphthalene degradation in the sulfate-reducing enrichment culture N47.</title>
        <authorList>
            <person name="Selesi D."/>
            <person name="Jehmlich N."/>
            <person name="von Bergen M."/>
            <person name="Schmidt F."/>
            <person name="Rattei T."/>
            <person name="Tischler P."/>
            <person name="Lueders T."/>
            <person name="Meckenstock R.U."/>
        </authorList>
    </citation>
    <scope>NUCLEOTIDE SEQUENCE</scope>
</reference>
<dbReference type="EMBL" id="GU080099">
    <property type="protein sequence ID" value="ADB04296.1"/>
    <property type="molecule type" value="Genomic_DNA"/>
</dbReference>
<dbReference type="InterPro" id="IPR053760">
    <property type="entry name" value="BSS-like_sf"/>
</dbReference>
<organism evidence="1">
    <name type="scientific">bacterium enrichment culture clone N47</name>
    <dbReference type="NCBI Taxonomy" id="700510"/>
    <lineage>
        <taxon>Bacteria</taxon>
        <taxon>environmental samples</taxon>
    </lineage>
</organism>